<dbReference type="Proteomes" id="UP001157114">
    <property type="component" value="Unassembled WGS sequence"/>
</dbReference>
<organism evidence="1 2">
    <name type="scientific">Paenibacillus glycanilyticus</name>
    <dbReference type="NCBI Taxonomy" id="126569"/>
    <lineage>
        <taxon>Bacteria</taxon>
        <taxon>Bacillati</taxon>
        <taxon>Bacillota</taxon>
        <taxon>Bacilli</taxon>
        <taxon>Bacillales</taxon>
        <taxon>Paenibacillaceae</taxon>
        <taxon>Paenibacillus</taxon>
    </lineage>
</organism>
<gene>
    <name evidence="1" type="ORF">MU1_36240</name>
</gene>
<accession>A0ABQ6GE85</accession>
<name>A0ABQ6GE85_9BACL</name>
<proteinExistence type="predicted"/>
<evidence type="ECO:0000313" key="2">
    <source>
        <dbReference type="Proteomes" id="UP001157114"/>
    </source>
</evidence>
<dbReference type="EMBL" id="BSSQ01000014">
    <property type="protein sequence ID" value="GLX69279.1"/>
    <property type="molecule type" value="Genomic_DNA"/>
</dbReference>
<keyword evidence="2" id="KW-1185">Reference proteome</keyword>
<comment type="caution">
    <text evidence="1">The sequence shown here is derived from an EMBL/GenBank/DDBJ whole genome shotgun (WGS) entry which is preliminary data.</text>
</comment>
<dbReference type="RefSeq" id="WP_284240053.1">
    <property type="nucleotide sequence ID" value="NZ_BSSQ01000014.1"/>
</dbReference>
<evidence type="ECO:0000313" key="1">
    <source>
        <dbReference type="EMBL" id="GLX69279.1"/>
    </source>
</evidence>
<protein>
    <submittedName>
        <fullName evidence="1">Uncharacterized protein</fullName>
    </submittedName>
</protein>
<reference evidence="1 2" key="1">
    <citation type="submission" date="2023-03" db="EMBL/GenBank/DDBJ databases">
        <title>Draft genome sequence of the bacteria which degrade cell wall of Tricholomamatutake.</title>
        <authorList>
            <person name="Konishi Y."/>
            <person name="Fukuta Y."/>
            <person name="Shirasaka N."/>
        </authorList>
    </citation>
    <scope>NUCLEOTIDE SEQUENCE [LARGE SCALE GENOMIC DNA]</scope>
    <source>
        <strain evidence="2">mu1</strain>
    </source>
</reference>
<sequence length="158" mass="18385">MAIYTPPSFCGLHAVLKLKQDLIWNETFIRQGEICEAVDMIGYTYVIQTTGNETHIQHRMKNSIMGDYFDIVDGGVKDWIDDTVKETYSCKAVQIKDLTIRVSKNESFVIPKGSEFYCVKDESDVNTYWDLYEVASLERVLRLKHEEFLEHMEVMREG</sequence>